<dbReference type="Gene3D" id="3.40.390.10">
    <property type="entry name" value="Collagenase (Catalytic Domain)"/>
    <property type="match status" value="1"/>
</dbReference>
<sequence length="370" mass="40926">MNSDPDRPGTPMINFCQGFFDRRSLADAITYSKALVSPHNLRLSAYDNRAQTFLHELFHLDLAADSPKPNPRVDDLVVNVKLTPKKSTLVTAYGTLATKILARWQRGGNRGSVGYWVQRNSDNLAYYALAKYVMSKNGNVYPHLSIVTYELDGAPFPKPDPDLLATFVTDGSDFYLNTTDDLTAWDSSVGEHYPGCSDNLNESENSSPLTIDGFAPDSEYPDDYISQMSTWIEALGSSDGGSDSGSGGDAGQQIAIASYINPHWRPSFVGTTPRIRHPDYVVDNSWKSVIEQAASQGKKILGSKDLADWASQIEQDIDKWFELYGTSLGGIFFDEGWPECGPNNIYADLYAYINKYTKNKHPGVTSLARK</sequence>
<dbReference type="Proteomes" id="UP000326565">
    <property type="component" value="Unassembled WGS sequence"/>
</dbReference>
<dbReference type="GO" id="GO:0008237">
    <property type="term" value="F:metallopeptidase activity"/>
    <property type="evidence" value="ECO:0007669"/>
    <property type="project" value="InterPro"/>
</dbReference>
<dbReference type="EMBL" id="ML732387">
    <property type="protein sequence ID" value="KAB8068520.1"/>
    <property type="molecule type" value="Genomic_DNA"/>
</dbReference>
<dbReference type="AlphaFoldDB" id="A0A5N5WMW5"/>
<evidence type="ECO:0000313" key="2">
    <source>
        <dbReference type="Proteomes" id="UP000326565"/>
    </source>
</evidence>
<proteinExistence type="predicted"/>
<name>A0A5N5WMW5_9EURO</name>
<organism evidence="1 2">
    <name type="scientific">Aspergillus leporis</name>
    <dbReference type="NCBI Taxonomy" id="41062"/>
    <lineage>
        <taxon>Eukaryota</taxon>
        <taxon>Fungi</taxon>
        <taxon>Dikarya</taxon>
        <taxon>Ascomycota</taxon>
        <taxon>Pezizomycotina</taxon>
        <taxon>Eurotiomycetes</taxon>
        <taxon>Eurotiomycetidae</taxon>
        <taxon>Eurotiales</taxon>
        <taxon>Aspergillaceae</taxon>
        <taxon>Aspergillus</taxon>
        <taxon>Aspergillus subgen. Circumdati</taxon>
    </lineage>
</organism>
<accession>A0A5N5WMW5</accession>
<gene>
    <name evidence="1" type="ORF">BDV29DRAFT_162290</name>
</gene>
<dbReference type="OrthoDB" id="4486469at2759"/>
<dbReference type="InterPro" id="IPR024079">
    <property type="entry name" value="MetalloPept_cat_dom_sf"/>
</dbReference>
<reference evidence="1 2" key="1">
    <citation type="submission" date="2019-04" db="EMBL/GenBank/DDBJ databases">
        <title>Friends and foes A comparative genomics study of 23 Aspergillus species from section Flavi.</title>
        <authorList>
            <consortium name="DOE Joint Genome Institute"/>
            <person name="Kjaerbolling I."/>
            <person name="Vesth T."/>
            <person name="Frisvad J.C."/>
            <person name="Nybo J.L."/>
            <person name="Theobald S."/>
            <person name="Kildgaard S."/>
            <person name="Isbrandt T."/>
            <person name="Kuo A."/>
            <person name="Sato A."/>
            <person name="Lyhne E.K."/>
            <person name="Kogle M.E."/>
            <person name="Wiebenga A."/>
            <person name="Kun R.S."/>
            <person name="Lubbers R.J."/>
            <person name="Makela M.R."/>
            <person name="Barry K."/>
            <person name="Chovatia M."/>
            <person name="Clum A."/>
            <person name="Daum C."/>
            <person name="Haridas S."/>
            <person name="He G."/>
            <person name="LaButti K."/>
            <person name="Lipzen A."/>
            <person name="Mondo S."/>
            <person name="Riley R."/>
            <person name="Salamov A."/>
            <person name="Simmons B.A."/>
            <person name="Magnuson J.K."/>
            <person name="Henrissat B."/>
            <person name="Mortensen U.H."/>
            <person name="Larsen T.O."/>
            <person name="Devries R.P."/>
            <person name="Grigoriev I.V."/>
            <person name="Machida M."/>
            <person name="Baker S.E."/>
            <person name="Andersen M.R."/>
        </authorList>
    </citation>
    <scope>NUCLEOTIDE SEQUENCE [LARGE SCALE GENOMIC DNA]</scope>
    <source>
        <strain evidence="1 2">CBS 151.66</strain>
    </source>
</reference>
<keyword evidence="2" id="KW-1185">Reference proteome</keyword>
<protein>
    <submittedName>
        <fullName evidence="1">Uncharacterized protein</fullName>
    </submittedName>
</protein>
<evidence type="ECO:0000313" key="1">
    <source>
        <dbReference type="EMBL" id="KAB8068520.1"/>
    </source>
</evidence>